<dbReference type="GO" id="GO:0016020">
    <property type="term" value="C:membrane"/>
    <property type="evidence" value="ECO:0007669"/>
    <property type="project" value="UniProtKB-SubCell"/>
</dbReference>
<dbReference type="InterPro" id="IPR044644">
    <property type="entry name" value="DinF-like"/>
</dbReference>
<feature type="transmembrane region" description="Helical" evidence="7">
    <location>
        <begin position="507"/>
        <end position="525"/>
    </location>
</feature>
<feature type="transmembrane region" description="Helical" evidence="7">
    <location>
        <begin position="276"/>
        <end position="297"/>
    </location>
</feature>
<keyword evidence="3 7" id="KW-0812">Transmembrane</keyword>
<comment type="subcellular location">
    <subcellularLocation>
        <location evidence="1">Membrane</location>
        <topology evidence="1">Multi-pass membrane protein</topology>
    </subcellularLocation>
</comment>
<reference evidence="9" key="1">
    <citation type="submission" date="2021-01" db="EMBL/GenBank/DDBJ databases">
        <authorList>
            <person name="Corre E."/>
            <person name="Pelletier E."/>
            <person name="Niang G."/>
            <person name="Scheremetjew M."/>
            <person name="Finn R."/>
            <person name="Kale V."/>
            <person name="Holt S."/>
            <person name="Cochrane G."/>
            <person name="Meng A."/>
            <person name="Brown T."/>
            <person name="Cohen L."/>
        </authorList>
    </citation>
    <scope>NUCLEOTIDE SEQUENCE</scope>
    <source>
        <strain evidence="9">CCMP3107</strain>
    </source>
</reference>
<evidence type="ECO:0000256" key="2">
    <source>
        <dbReference type="ARBA" id="ARBA00010199"/>
    </source>
</evidence>
<name>A0A6S9DR75_HETAK</name>
<dbReference type="AlphaFoldDB" id="A0A6S9DR75"/>
<feature type="transmembrane region" description="Helical" evidence="7">
    <location>
        <begin position="126"/>
        <end position="146"/>
    </location>
</feature>
<gene>
    <name evidence="9" type="ORF">HAKA00212_LOCUS3309</name>
</gene>
<sequence>MATTQYWSLFAVALLLVGLLLSSSNAYTSPSKIGESVQNENQRAASFNQPSLLSRRLFNTPLGPLKSSPQEDSSNEKFPTAPQVLQDPPPSSTDAAPQKYKEISLLKQVDSTGVDPSHVTPTVKELLRFIFPAVAMLMAGPIMSIVDTAVVGRQDSLALGALAPATQLCDMTLYMLSFLAVAANNLVAGARARGDAEEVEGTVSAAFGLAALLGAGAALGLTAAGPALARLLVDRQSLEVLPLACTFIRYRVLSYACVVATMVGQGTALALKDSLIPLKVVLMNGLLNLAGDIILVVKLGMGIGGAAIATAASEVAGTYVMVSSVSKRINPFRTAPLLKIPTKEEFNKLMRVGLPVLVTLGMRAWVFAALGKLVSSAGPAALGAWQVMFRLMLLFCMFGDSFSQAAQAFLPTYNIKAATDIVAQETKKRVIGKILKIAAAFGAMNSFVTFLIPLKLPFLFTQDPLVITEMLKMAPFVSAHLFVHAFALTLEGVLISNKDFKFLAGQYGVIGAVMLGYIFVASRWAALSGNVIAAAWGGLFSYTSMRLAIFSGRIWQQNHKLEANLQAMKHPLPVAL</sequence>
<feature type="transmembrane region" description="Helical" evidence="7">
    <location>
        <begin position="434"/>
        <end position="454"/>
    </location>
</feature>
<evidence type="ECO:0000256" key="5">
    <source>
        <dbReference type="ARBA" id="ARBA00023136"/>
    </source>
</evidence>
<dbReference type="Pfam" id="PF01554">
    <property type="entry name" value="MatE"/>
    <property type="match status" value="1"/>
</dbReference>
<feature type="signal peptide" evidence="8">
    <location>
        <begin position="1"/>
        <end position="26"/>
    </location>
</feature>
<evidence type="ECO:0000256" key="7">
    <source>
        <dbReference type="SAM" id="Phobius"/>
    </source>
</evidence>
<keyword evidence="4 7" id="KW-1133">Transmembrane helix</keyword>
<evidence type="ECO:0000256" key="3">
    <source>
        <dbReference type="ARBA" id="ARBA00022692"/>
    </source>
</evidence>
<evidence type="ECO:0008006" key="10">
    <source>
        <dbReference type="Google" id="ProtNLM"/>
    </source>
</evidence>
<dbReference type="PANTHER" id="PTHR42893">
    <property type="entry name" value="PROTEIN DETOXIFICATION 44, CHLOROPLASTIC-RELATED"/>
    <property type="match status" value="1"/>
</dbReference>
<dbReference type="EMBL" id="HBIU01008307">
    <property type="protein sequence ID" value="CAE0624642.1"/>
    <property type="molecule type" value="Transcribed_RNA"/>
</dbReference>
<evidence type="ECO:0000256" key="8">
    <source>
        <dbReference type="SAM" id="SignalP"/>
    </source>
</evidence>
<feature type="chain" id="PRO_5030159540" description="Polysaccharide biosynthesis protein C-terminal domain-containing protein" evidence="8">
    <location>
        <begin position="27"/>
        <end position="576"/>
    </location>
</feature>
<evidence type="ECO:0000313" key="9">
    <source>
        <dbReference type="EMBL" id="CAE0624642.1"/>
    </source>
</evidence>
<feature type="region of interest" description="Disordered" evidence="6">
    <location>
        <begin position="63"/>
        <end position="97"/>
    </location>
</feature>
<evidence type="ECO:0000256" key="4">
    <source>
        <dbReference type="ARBA" id="ARBA00022989"/>
    </source>
</evidence>
<feature type="transmembrane region" description="Helical" evidence="7">
    <location>
        <begin position="203"/>
        <end position="229"/>
    </location>
</feature>
<organism evidence="9">
    <name type="scientific">Heterosigma akashiwo</name>
    <name type="common">Chromophytic alga</name>
    <name type="synonym">Heterosigma carterae</name>
    <dbReference type="NCBI Taxonomy" id="2829"/>
    <lineage>
        <taxon>Eukaryota</taxon>
        <taxon>Sar</taxon>
        <taxon>Stramenopiles</taxon>
        <taxon>Ochrophyta</taxon>
        <taxon>Raphidophyceae</taxon>
        <taxon>Chattonellales</taxon>
        <taxon>Chattonellaceae</taxon>
        <taxon>Heterosigma</taxon>
    </lineage>
</organism>
<dbReference type="NCBIfam" id="TIGR00797">
    <property type="entry name" value="matE"/>
    <property type="match status" value="1"/>
</dbReference>
<keyword evidence="5 7" id="KW-0472">Membrane</keyword>
<comment type="similarity">
    <text evidence="2">Belongs to the multi antimicrobial extrusion (MATE) (TC 2.A.66.1) family.</text>
</comment>
<feature type="transmembrane region" description="Helical" evidence="7">
    <location>
        <begin position="250"/>
        <end position="270"/>
    </location>
</feature>
<feature type="transmembrane region" description="Helical" evidence="7">
    <location>
        <begin position="531"/>
        <end position="550"/>
    </location>
</feature>
<evidence type="ECO:0000256" key="6">
    <source>
        <dbReference type="SAM" id="MobiDB-lite"/>
    </source>
</evidence>
<proteinExistence type="inferred from homology"/>
<dbReference type="PANTHER" id="PTHR42893:SF9">
    <property type="entry name" value="PROTEIN DETOXIFICATION 46, CHLOROPLASTIC"/>
    <property type="match status" value="1"/>
</dbReference>
<keyword evidence="8" id="KW-0732">Signal</keyword>
<evidence type="ECO:0000256" key="1">
    <source>
        <dbReference type="ARBA" id="ARBA00004141"/>
    </source>
</evidence>
<feature type="transmembrane region" description="Helical" evidence="7">
    <location>
        <begin position="158"/>
        <end position="183"/>
    </location>
</feature>
<feature type="transmembrane region" description="Helical" evidence="7">
    <location>
        <begin position="474"/>
        <end position="495"/>
    </location>
</feature>
<dbReference type="GO" id="GO:0042910">
    <property type="term" value="F:xenobiotic transmembrane transporter activity"/>
    <property type="evidence" value="ECO:0007669"/>
    <property type="project" value="InterPro"/>
</dbReference>
<accession>A0A6S9DR75</accession>
<dbReference type="GO" id="GO:0015297">
    <property type="term" value="F:antiporter activity"/>
    <property type="evidence" value="ECO:0007669"/>
    <property type="project" value="InterPro"/>
</dbReference>
<dbReference type="InterPro" id="IPR002528">
    <property type="entry name" value="MATE_fam"/>
</dbReference>
<protein>
    <recommendedName>
        <fullName evidence="10">Polysaccharide biosynthesis protein C-terminal domain-containing protein</fullName>
    </recommendedName>
</protein>
<feature type="transmembrane region" description="Helical" evidence="7">
    <location>
        <begin position="349"/>
        <end position="368"/>
    </location>
</feature>